<proteinExistence type="inferred from homology"/>
<evidence type="ECO:0000313" key="7">
    <source>
        <dbReference type="EMBL" id="BDD00278.1"/>
    </source>
</evidence>
<dbReference type="EMBL" id="AP025292">
    <property type="protein sequence ID" value="BDD00278.1"/>
    <property type="molecule type" value="Genomic_DNA"/>
</dbReference>
<reference evidence="7 8" key="1">
    <citation type="submission" date="2021-12" db="EMBL/GenBank/DDBJ databases">
        <title>Genome sequencing of bacteria with rrn-lacking chromosome and rrn-plasmid.</title>
        <authorList>
            <person name="Anda M."/>
            <person name="Iwasaki W."/>
        </authorList>
    </citation>
    <scope>NUCLEOTIDE SEQUENCE [LARGE SCALE GENOMIC DNA]</scope>
    <source>
        <strain evidence="7 8">NBRC 101262</strain>
    </source>
</reference>
<dbReference type="InterPro" id="IPR007627">
    <property type="entry name" value="RNA_pol_sigma70_r2"/>
</dbReference>
<evidence type="ECO:0000256" key="2">
    <source>
        <dbReference type="ARBA" id="ARBA00023015"/>
    </source>
</evidence>
<evidence type="ECO:0000259" key="6">
    <source>
        <dbReference type="Pfam" id="PF08281"/>
    </source>
</evidence>
<keyword evidence="7" id="KW-0240">DNA-directed RNA polymerase</keyword>
<keyword evidence="2" id="KW-0805">Transcription regulation</keyword>
<dbReference type="PANTHER" id="PTHR43133">
    <property type="entry name" value="RNA POLYMERASE ECF-TYPE SIGMA FACTO"/>
    <property type="match status" value="1"/>
</dbReference>
<dbReference type="Gene3D" id="1.10.10.10">
    <property type="entry name" value="Winged helix-like DNA-binding domain superfamily/Winged helix DNA-binding domain"/>
    <property type="match status" value="1"/>
</dbReference>
<evidence type="ECO:0000313" key="8">
    <source>
        <dbReference type="Proteomes" id="UP001354989"/>
    </source>
</evidence>
<dbReference type="InterPro" id="IPR039425">
    <property type="entry name" value="RNA_pol_sigma-70-like"/>
</dbReference>
<dbReference type="InterPro" id="IPR013324">
    <property type="entry name" value="RNA_pol_sigma_r3/r4-like"/>
</dbReference>
<evidence type="ECO:0000259" key="5">
    <source>
        <dbReference type="Pfam" id="PF04542"/>
    </source>
</evidence>
<sequence length="191" mass="22037">MFLRFKPKSKEDRLLEGCRKGDPQQQRLLYEQVAPQMLSVCRRYVADAQEAESVMVQGFLKVFECIDSFSGEGKLQAWIRKIMVNECLMYLRKEKRAVLFVEVEEASHEAPLQADSDLQADELMMLIEQLPTGYRTVFNLYAIEGFSHQEIADQLEISINTSKSQLSRARQLLQQQIKALEKIEIKGNGNF</sequence>
<dbReference type="RefSeq" id="WP_332919558.1">
    <property type="nucleotide sequence ID" value="NZ_AP025292.1"/>
</dbReference>
<keyword evidence="4" id="KW-0804">Transcription</keyword>
<comment type="similarity">
    <text evidence="1">Belongs to the sigma-70 factor family. ECF subfamily.</text>
</comment>
<name>A0ABN6LAM0_9BACT</name>
<feature type="domain" description="RNA polymerase sigma factor 70 region 4 type 2" evidence="6">
    <location>
        <begin position="121"/>
        <end position="173"/>
    </location>
</feature>
<dbReference type="PANTHER" id="PTHR43133:SF46">
    <property type="entry name" value="RNA POLYMERASE SIGMA-70 FACTOR ECF SUBFAMILY"/>
    <property type="match status" value="1"/>
</dbReference>
<dbReference type="NCBIfam" id="TIGR02937">
    <property type="entry name" value="sigma70-ECF"/>
    <property type="match status" value="1"/>
</dbReference>
<gene>
    <name evidence="7" type="ORF">PEPS_25580</name>
</gene>
<evidence type="ECO:0000256" key="4">
    <source>
        <dbReference type="ARBA" id="ARBA00023163"/>
    </source>
</evidence>
<dbReference type="Pfam" id="PF08281">
    <property type="entry name" value="Sigma70_r4_2"/>
    <property type="match status" value="1"/>
</dbReference>
<dbReference type="SUPFAM" id="SSF88659">
    <property type="entry name" value="Sigma3 and sigma4 domains of RNA polymerase sigma factors"/>
    <property type="match status" value="1"/>
</dbReference>
<organism evidence="7 8">
    <name type="scientific">Persicobacter psychrovividus</name>
    <dbReference type="NCBI Taxonomy" id="387638"/>
    <lineage>
        <taxon>Bacteria</taxon>
        <taxon>Pseudomonadati</taxon>
        <taxon>Bacteroidota</taxon>
        <taxon>Cytophagia</taxon>
        <taxon>Cytophagales</taxon>
        <taxon>Persicobacteraceae</taxon>
        <taxon>Persicobacter</taxon>
    </lineage>
</organism>
<dbReference type="Gene3D" id="1.10.1740.10">
    <property type="match status" value="1"/>
</dbReference>
<dbReference type="Proteomes" id="UP001354989">
    <property type="component" value="Chromosome"/>
</dbReference>
<keyword evidence="8" id="KW-1185">Reference proteome</keyword>
<evidence type="ECO:0000256" key="1">
    <source>
        <dbReference type="ARBA" id="ARBA00010641"/>
    </source>
</evidence>
<protein>
    <submittedName>
        <fullName evidence="7">DNA-directed RNA polymerase sigma-70 factor</fullName>
    </submittedName>
</protein>
<keyword evidence="3" id="KW-0731">Sigma factor</keyword>
<feature type="domain" description="RNA polymerase sigma-70 region 2" evidence="5">
    <location>
        <begin position="29"/>
        <end position="96"/>
    </location>
</feature>
<evidence type="ECO:0000256" key="3">
    <source>
        <dbReference type="ARBA" id="ARBA00023082"/>
    </source>
</evidence>
<accession>A0ABN6LAM0</accession>
<dbReference type="CDD" id="cd06171">
    <property type="entry name" value="Sigma70_r4"/>
    <property type="match status" value="1"/>
</dbReference>
<dbReference type="InterPro" id="IPR013249">
    <property type="entry name" value="RNA_pol_sigma70_r4_t2"/>
</dbReference>
<dbReference type="Pfam" id="PF04542">
    <property type="entry name" value="Sigma70_r2"/>
    <property type="match status" value="1"/>
</dbReference>
<dbReference type="InterPro" id="IPR014284">
    <property type="entry name" value="RNA_pol_sigma-70_dom"/>
</dbReference>
<dbReference type="InterPro" id="IPR013325">
    <property type="entry name" value="RNA_pol_sigma_r2"/>
</dbReference>
<dbReference type="InterPro" id="IPR036388">
    <property type="entry name" value="WH-like_DNA-bd_sf"/>
</dbReference>
<dbReference type="GO" id="GO:0000428">
    <property type="term" value="C:DNA-directed RNA polymerase complex"/>
    <property type="evidence" value="ECO:0007669"/>
    <property type="project" value="UniProtKB-KW"/>
</dbReference>
<dbReference type="SUPFAM" id="SSF88946">
    <property type="entry name" value="Sigma2 domain of RNA polymerase sigma factors"/>
    <property type="match status" value="1"/>
</dbReference>